<reference evidence="2" key="1">
    <citation type="submission" date="2021-02" db="EMBL/GenBank/DDBJ databases">
        <authorList>
            <person name="Nowell W R."/>
        </authorList>
    </citation>
    <scope>NUCLEOTIDE SEQUENCE</scope>
</reference>
<dbReference type="EMBL" id="CAJOAY010002749">
    <property type="protein sequence ID" value="CAF3976805.1"/>
    <property type="molecule type" value="Genomic_DNA"/>
</dbReference>
<dbReference type="OrthoDB" id="10035484at2759"/>
<dbReference type="AlphaFoldDB" id="A0A815PRB9"/>
<gene>
    <name evidence="3" type="ORF">OKA104_LOCUS28426</name>
    <name evidence="2" type="ORF">VCS650_LOCUS39617</name>
</gene>
<dbReference type="Proteomes" id="UP000663891">
    <property type="component" value="Unassembled WGS sequence"/>
</dbReference>
<evidence type="ECO:0000313" key="2">
    <source>
        <dbReference type="EMBL" id="CAF1453483.1"/>
    </source>
</evidence>
<feature type="domain" description="W2" evidence="1">
    <location>
        <begin position="364"/>
        <end position="525"/>
    </location>
</feature>
<name>A0A815PRB9_9BILA</name>
<evidence type="ECO:0000313" key="4">
    <source>
        <dbReference type="Proteomes" id="UP000663891"/>
    </source>
</evidence>
<dbReference type="EMBL" id="CAJNON010001337">
    <property type="protein sequence ID" value="CAF1453483.1"/>
    <property type="molecule type" value="Genomic_DNA"/>
</dbReference>
<protein>
    <recommendedName>
        <fullName evidence="1">W2 domain-containing protein</fullName>
    </recommendedName>
</protein>
<comment type="caution">
    <text evidence="2">The sequence shown here is derived from an EMBL/GenBank/DDBJ whole genome shotgun (WGS) entry which is preliminary data.</text>
</comment>
<proteinExistence type="predicted"/>
<accession>A0A815PRB9</accession>
<evidence type="ECO:0000259" key="1">
    <source>
        <dbReference type="PROSITE" id="PS51363"/>
    </source>
</evidence>
<dbReference type="Gene3D" id="1.25.40.180">
    <property type="match status" value="1"/>
</dbReference>
<sequence length="525" mass="62120">MSGCEENLCQQFALAVCLHCMHRLCIHHINDHQNIVLNQLDQLKTEANQISTSLVNASNTIVEERKADEKKCVVWRMQKLAEINDEYNKMMNSIRTRQKILEQQELNFNQRLKKDVQQPLEQMYTQKSISPQLLDAIQLAIENIRKDSDVLIWNSPELNNIQNLHIHSKDETKSTSTKCPKKEKIKAWKPRMLYFTFFRDVGPGSVKKINDFIQTMLEGEDKMENQGLITLVFSYLQTWHKTNRGKHKQLILDKHILTIKQYVNGKDCERKVLTALKYFFNTLKNKDSTEIVEMMTMLLQLFLDHQCISISEMIVWYSDSNSTNEISWAEPFLKLYEYPIEHTTSEFDSHSVSTSNSSEVSSTKTIKNTRIKKPYKRLVQLFKETQSDLNTTTIHEYIQMQYRHSSCRVIMIVRSYLKAWDEHLSNTKDDILLSKVAIIKYYQNDFDFQMQIIFAIEVFISEKKKNENWSTETISRLFQFFLDENCITKEIILKWNSEGHSYNQNYYEQIKQFAQPFIQRLIMKN</sequence>
<dbReference type="InterPro" id="IPR003307">
    <property type="entry name" value="W2_domain"/>
</dbReference>
<dbReference type="PROSITE" id="PS51363">
    <property type="entry name" value="W2"/>
    <property type="match status" value="1"/>
</dbReference>
<evidence type="ECO:0000313" key="3">
    <source>
        <dbReference type="EMBL" id="CAF3976805.1"/>
    </source>
</evidence>
<dbReference type="Proteomes" id="UP000663881">
    <property type="component" value="Unassembled WGS sequence"/>
</dbReference>
<organism evidence="2 4">
    <name type="scientific">Adineta steineri</name>
    <dbReference type="NCBI Taxonomy" id="433720"/>
    <lineage>
        <taxon>Eukaryota</taxon>
        <taxon>Metazoa</taxon>
        <taxon>Spiralia</taxon>
        <taxon>Gnathifera</taxon>
        <taxon>Rotifera</taxon>
        <taxon>Eurotatoria</taxon>
        <taxon>Bdelloidea</taxon>
        <taxon>Adinetida</taxon>
        <taxon>Adinetidae</taxon>
        <taxon>Adineta</taxon>
    </lineage>
</organism>